<dbReference type="EMBL" id="JAKREW010000029">
    <property type="protein sequence ID" value="MCG7507782.1"/>
    <property type="molecule type" value="Genomic_DNA"/>
</dbReference>
<dbReference type="RefSeq" id="WP_239369282.1">
    <property type="nucleotide sequence ID" value="NZ_JAKREW010000029.1"/>
</dbReference>
<dbReference type="Pfam" id="PF04248">
    <property type="entry name" value="NTP_transf_9"/>
    <property type="match status" value="2"/>
</dbReference>
<dbReference type="InterPro" id="IPR007361">
    <property type="entry name" value="DUF427"/>
</dbReference>
<comment type="caution">
    <text evidence="2">The sequence shown here is derived from an EMBL/GenBank/DDBJ whole genome shotgun (WGS) entry which is preliminary data.</text>
</comment>
<keyword evidence="3" id="KW-1185">Reference proteome</keyword>
<evidence type="ECO:0000259" key="1">
    <source>
        <dbReference type="Pfam" id="PF04248"/>
    </source>
</evidence>
<feature type="domain" description="DUF427" evidence="1">
    <location>
        <begin position="30"/>
        <end position="122"/>
    </location>
</feature>
<dbReference type="InterPro" id="IPR038694">
    <property type="entry name" value="DUF427_sf"/>
</dbReference>
<proteinExistence type="predicted"/>
<evidence type="ECO:0000313" key="2">
    <source>
        <dbReference type="EMBL" id="MCG7507782.1"/>
    </source>
</evidence>
<name>A0ABS9QK11_9HYPH</name>
<protein>
    <submittedName>
        <fullName evidence="2">DUF427 domain-containing protein</fullName>
    </submittedName>
</protein>
<evidence type="ECO:0000313" key="3">
    <source>
        <dbReference type="Proteomes" id="UP001201701"/>
    </source>
</evidence>
<accession>A0ABS9QK11</accession>
<dbReference type="PANTHER" id="PTHR34310:SF9">
    <property type="entry name" value="BLR5716 PROTEIN"/>
    <property type="match status" value="1"/>
</dbReference>
<organism evidence="2 3">
    <name type="scientific">Mesorhizobium retamae</name>
    <dbReference type="NCBI Taxonomy" id="2912854"/>
    <lineage>
        <taxon>Bacteria</taxon>
        <taxon>Pseudomonadati</taxon>
        <taxon>Pseudomonadota</taxon>
        <taxon>Alphaproteobacteria</taxon>
        <taxon>Hyphomicrobiales</taxon>
        <taxon>Phyllobacteriaceae</taxon>
        <taxon>Mesorhizobium</taxon>
    </lineage>
</organism>
<dbReference type="Gene3D" id="2.170.150.40">
    <property type="entry name" value="Domain of unknown function (DUF427)"/>
    <property type="match status" value="2"/>
</dbReference>
<gene>
    <name evidence="2" type="ORF">L4923_22340</name>
</gene>
<reference evidence="2 3" key="1">
    <citation type="submission" date="2022-02" db="EMBL/GenBank/DDBJ databases">
        <title>Draft genome sequence of Mezorhizobium retamae strain IRAMC:0171 isolated from Retama raetam nodules.</title>
        <authorList>
            <person name="Bengaied R."/>
            <person name="Sbissi I."/>
            <person name="Huber K."/>
            <person name="Ghodbane F."/>
            <person name="Nouioui I."/>
            <person name="Tarhouni M."/>
            <person name="Gtari M."/>
        </authorList>
    </citation>
    <scope>NUCLEOTIDE SEQUENCE [LARGE SCALE GENOMIC DNA]</scope>
    <source>
        <strain evidence="2 3">IRAMC:0171</strain>
    </source>
</reference>
<feature type="domain" description="DUF427" evidence="1">
    <location>
        <begin position="155"/>
        <end position="247"/>
    </location>
</feature>
<sequence>MNAPVTNTKLQPREVTTPQLINVLSSPKRIRVRFNGGTIADSRDALVLRSNHFLPIYFFPPASVLPSVLKPSGHRDPHEVGGERQYWDLDTGGRRVANAAWTFVSPPDEELGPLAGRIAFVWNAVDQWLEEEEEVFVHARDPYARIDVLHSSSHVRVWFDGELIADSRRPVLLFETHLPTRYYIHPDDVRLDRLVASDSTTRCPYKGIASYWSGKLKDGSITQDIAWSYRDPIDEIPKIKGLIAFYPQAVDRIELDGEIVS</sequence>
<dbReference type="Proteomes" id="UP001201701">
    <property type="component" value="Unassembled WGS sequence"/>
</dbReference>
<dbReference type="PANTHER" id="PTHR34310">
    <property type="entry name" value="DUF427 DOMAIN PROTEIN (AFU_ORTHOLOGUE AFUA_3G02220)"/>
    <property type="match status" value="1"/>
</dbReference>